<dbReference type="Proteomes" id="UP000887566">
    <property type="component" value="Unplaced"/>
</dbReference>
<dbReference type="InterPro" id="IPR016187">
    <property type="entry name" value="CTDL_fold"/>
</dbReference>
<dbReference type="SUPFAM" id="SSF56436">
    <property type="entry name" value="C-type lectin-like"/>
    <property type="match status" value="1"/>
</dbReference>
<reference evidence="2" key="1">
    <citation type="submission" date="2022-11" db="UniProtKB">
        <authorList>
            <consortium name="WormBaseParasite"/>
        </authorList>
    </citation>
    <scope>IDENTIFICATION</scope>
</reference>
<evidence type="ECO:0000313" key="2">
    <source>
        <dbReference type="WBParaSite" id="PSAMB.scaffold443size50901.g5877.t1"/>
    </source>
</evidence>
<organism evidence="1 2">
    <name type="scientific">Plectus sambesii</name>
    <dbReference type="NCBI Taxonomy" id="2011161"/>
    <lineage>
        <taxon>Eukaryota</taxon>
        <taxon>Metazoa</taxon>
        <taxon>Ecdysozoa</taxon>
        <taxon>Nematoda</taxon>
        <taxon>Chromadorea</taxon>
        <taxon>Plectida</taxon>
        <taxon>Plectina</taxon>
        <taxon>Plectoidea</taxon>
        <taxon>Plectidae</taxon>
        <taxon>Plectus</taxon>
    </lineage>
</organism>
<proteinExistence type="predicted"/>
<dbReference type="WBParaSite" id="PSAMB.scaffold443size50901.g5877.t1">
    <property type="protein sequence ID" value="PSAMB.scaffold443size50901.g5877.t1"/>
    <property type="gene ID" value="PSAMB.scaffold443size50901.g5877"/>
</dbReference>
<protein>
    <submittedName>
        <fullName evidence="2">Apple domain-containing protein</fullName>
    </submittedName>
</protein>
<name>A0A914WKY1_9BILA</name>
<dbReference type="AlphaFoldDB" id="A0A914WKY1"/>
<evidence type="ECO:0000313" key="1">
    <source>
        <dbReference type="Proteomes" id="UP000887566"/>
    </source>
</evidence>
<sequence length="227" mass="25404">MMSKIYDGEPEKCFLYLPGLFDPSQWTLQYAIDKCNEWGTKFSFSCTLLTPKNAAKMKEYRENTIFYPAYRNWIGCTQTDTSSEPAGGWVWQTPFPLGSTIPATTIPWQPKNGSTPQQPDNDGGSANQCVYAGGSGIEDVNADSFTPEINCVQCECVDRPRSSSCSVQGVDPEASLTYNLRQYKIHPDVQNCALKCEQEMDFTCKAFVWRVNCFYNVGQGTGQRPTL</sequence>
<accession>A0A914WKY1</accession>
<keyword evidence="1" id="KW-1185">Reference proteome</keyword>